<dbReference type="InterPro" id="IPR010559">
    <property type="entry name" value="Sig_transdc_His_kin_internal"/>
</dbReference>
<evidence type="ECO:0000259" key="2">
    <source>
        <dbReference type="Pfam" id="PF02518"/>
    </source>
</evidence>
<name>A0A4Q9DSW7_9BACL</name>
<dbReference type="InterPro" id="IPR050640">
    <property type="entry name" value="Bact_2-comp_sensor_kinase"/>
</dbReference>
<organism evidence="4 5">
    <name type="scientific">Paenibacillus thalictri</name>
    <dbReference type="NCBI Taxonomy" id="2527873"/>
    <lineage>
        <taxon>Bacteria</taxon>
        <taxon>Bacillati</taxon>
        <taxon>Bacillota</taxon>
        <taxon>Bacilli</taxon>
        <taxon>Bacillales</taxon>
        <taxon>Paenibacillaceae</taxon>
        <taxon>Paenibacillus</taxon>
    </lineage>
</organism>
<keyword evidence="5" id="KW-1185">Reference proteome</keyword>
<protein>
    <submittedName>
        <fullName evidence="4">Uncharacterized protein</fullName>
    </submittedName>
</protein>
<feature type="domain" description="Histidine kinase/HSP90-like ATPase" evidence="2">
    <location>
        <begin position="406"/>
        <end position="509"/>
    </location>
</feature>
<feature type="transmembrane region" description="Helical" evidence="1">
    <location>
        <begin position="17"/>
        <end position="34"/>
    </location>
</feature>
<evidence type="ECO:0000259" key="3">
    <source>
        <dbReference type="Pfam" id="PF06580"/>
    </source>
</evidence>
<dbReference type="Pfam" id="PF02518">
    <property type="entry name" value="HATPase_c"/>
    <property type="match status" value="1"/>
</dbReference>
<keyword evidence="1" id="KW-0812">Transmembrane</keyword>
<accession>A0A4Q9DSW7</accession>
<reference evidence="4 5" key="1">
    <citation type="submission" date="2019-02" db="EMBL/GenBank/DDBJ databases">
        <title>Paenibacillus sp. nov., isolated from surface-sterilized tissue of Thalictrum simplex L.</title>
        <authorList>
            <person name="Tuo L."/>
        </authorList>
    </citation>
    <scope>NUCLEOTIDE SEQUENCE [LARGE SCALE GENOMIC DNA]</scope>
    <source>
        <strain evidence="4 5">N2SHLJ1</strain>
    </source>
</reference>
<dbReference type="PANTHER" id="PTHR34220">
    <property type="entry name" value="SENSOR HISTIDINE KINASE YPDA"/>
    <property type="match status" value="1"/>
</dbReference>
<evidence type="ECO:0000313" key="4">
    <source>
        <dbReference type="EMBL" id="TBL78589.1"/>
    </source>
</evidence>
<dbReference type="AlphaFoldDB" id="A0A4Q9DSW7"/>
<dbReference type="InterPro" id="IPR003594">
    <property type="entry name" value="HATPase_dom"/>
</dbReference>
<evidence type="ECO:0000256" key="1">
    <source>
        <dbReference type="SAM" id="Phobius"/>
    </source>
</evidence>
<dbReference type="RefSeq" id="WP_131013945.1">
    <property type="nucleotide sequence ID" value="NZ_SIRE01000009.1"/>
</dbReference>
<gene>
    <name evidence="4" type="ORF">EYB31_13895</name>
</gene>
<dbReference type="Pfam" id="PF06580">
    <property type="entry name" value="His_kinase"/>
    <property type="match status" value="1"/>
</dbReference>
<comment type="caution">
    <text evidence="4">The sequence shown here is derived from an EMBL/GenBank/DDBJ whole genome shotgun (WGS) entry which is preliminary data.</text>
</comment>
<dbReference type="InterPro" id="IPR036890">
    <property type="entry name" value="HATPase_C_sf"/>
</dbReference>
<dbReference type="PANTHER" id="PTHR34220:SF7">
    <property type="entry name" value="SENSOR HISTIDINE KINASE YPDA"/>
    <property type="match status" value="1"/>
</dbReference>
<keyword evidence="1" id="KW-1133">Transmembrane helix</keyword>
<dbReference type="GO" id="GO:0000155">
    <property type="term" value="F:phosphorelay sensor kinase activity"/>
    <property type="evidence" value="ECO:0007669"/>
    <property type="project" value="InterPro"/>
</dbReference>
<dbReference type="Proteomes" id="UP000293142">
    <property type="component" value="Unassembled WGS sequence"/>
</dbReference>
<keyword evidence="1" id="KW-0472">Membrane</keyword>
<evidence type="ECO:0000313" key="5">
    <source>
        <dbReference type="Proteomes" id="UP000293142"/>
    </source>
</evidence>
<dbReference type="OrthoDB" id="9776552at2"/>
<dbReference type="EMBL" id="SIRE01000009">
    <property type="protein sequence ID" value="TBL78589.1"/>
    <property type="molecule type" value="Genomic_DNA"/>
</dbReference>
<proteinExistence type="predicted"/>
<feature type="domain" description="Signal transduction histidine kinase internal region" evidence="3">
    <location>
        <begin position="310"/>
        <end position="385"/>
    </location>
</feature>
<dbReference type="Gene3D" id="3.30.565.10">
    <property type="entry name" value="Histidine kinase-like ATPase, C-terminal domain"/>
    <property type="match status" value="1"/>
</dbReference>
<feature type="transmembrane region" description="Helical" evidence="1">
    <location>
        <begin position="247"/>
        <end position="264"/>
    </location>
</feature>
<sequence>MQLIKGINYTSFIKSRAAILLAGALILSFCGILYRQYELHSQKQNVQAVIGALQLLDHHFLKYETLLDSVVSNMTEEKQVAIISEDPYEHFVASEKLQREVLTPLLLTHPEISFLQLQVEDGVEISSGNEFKGGGTKLFDPVSDFITVNLNHSFTMIKPINLYSKRANLRLDLQPDSVLYDELDSKGCFECSLVILADDGKTVFPSGHATLMDMDSNRTYTRQSDYLRWSVTGIEPSIYQLFVNLKWVYLFLCISLVWISWRIWSRQPKAKLADLDENGKRFIETMQTKGECAVQNESKASLSTEEFLNYSALKLQYNEHFLYNTLETINCYAILHDTGEISEIVEAAAGLIRYSESRKQKATLKQELENIRQFQIVLEYRLQKKVNLVVEVPDRYEQVILPKLTLQPLVDNCILHAFKDGLDSEHRIRIYLEEAERHYAIYVEDNGCGFKADAAPMLREHLSTGQPEVGRGLVTVEQRLQLIFGPASGLEAVSIKPHGAEVRILIPKQISVNGERAPANCAARWGYFFENASKSEICCAAKRICGGRGQFGLPKCLHSAAKQSRISLQPTAPGVVFKSRFIGKVR</sequence>
<dbReference type="SUPFAM" id="SSF55874">
    <property type="entry name" value="ATPase domain of HSP90 chaperone/DNA topoisomerase II/histidine kinase"/>
    <property type="match status" value="1"/>
</dbReference>
<dbReference type="GO" id="GO:0016020">
    <property type="term" value="C:membrane"/>
    <property type="evidence" value="ECO:0007669"/>
    <property type="project" value="InterPro"/>
</dbReference>